<dbReference type="EMBL" id="SNXW01000001">
    <property type="protein sequence ID" value="TDP88201.1"/>
    <property type="molecule type" value="Genomic_DNA"/>
</dbReference>
<comment type="caution">
    <text evidence="1">The sequence shown here is derived from an EMBL/GenBank/DDBJ whole genome shotgun (WGS) entry which is preliminary data.</text>
</comment>
<reference evidence="1 2" key="1">
    <citation type="submission" date="2019-03" db="EMBL/GenBank/DDBJ databases">
        <title>Genomic Encyclopedia of Type Strains, Phase IV (KMG-IV): sequencing the most valuable type-strain genomes for metagenomic binning, comparative biology and taxonomic classification.</title>
        <authorList>
            <person name="Goeker M."/>
        </authorList>
    </citation>
    <scope>NUCLEOTIDE SEQUENCE [LARGE SCALE GENOMIC DNA]</scope>
    <source>
        <strain evidence="1 2">DSM 11901</strain>
    </source>
</reference>
<gene>
    <name evidence="1" type="ORF">EV672_101346</name>
</gene>
<dbReference type="OrthoDB" id="8527650at2"/>
<dbReference type="RefSeq" id="WP_133605840.1">
    <property type="nucleotide sequence ID" value="NZ_SNXW01000001.1"/>
</dbReference>
<evidence type="ECO:0000313" key="2">
    <source>
        <dbReference type="Proteomes" id="UP000294593"/>
    </source>
</evidence>
<name>A0A4R6RN96_9BURK</name>
<proteinExistence type="predicted"/>
<dbReference type="InterPro" id="IPR021074">
    <property type="entry name" value="Formate_DH_dsu"/>
</dbReference>
<protein>
    <submittedName>
        <fullName evidence="1">Formate dehydrogenase delta subunit</fullName>
    </submittedName>
</protein>
<dbReference type="AlphaFoldDB" id="A0A4R6RN96"/>
<evidence type="ECO:0000313" key="1">
    <source>
        <dbReference type="EMBL" id="TDP88201.1"/>
    </source>
</evidence>
<dbReference type="Proteomes" id="UP000294593">
    <property type="component" value="Unassembled WGS sequence"/>
</dbReference>
<keyword evidence="2" id="KW-1185">Reference proteome</keyword>
<sequence length="77" mass="8699">MNTDHLVQMANQIGSFFQSFPDAAEARQGIATHLRKFWEPRMRKLILERARQGEASGLDALVLQALLEHQTALQPQA</sequence>
<accession>A0A4R6RN96</accession>
<organism evidence="1 2">
    <name type="scientific">Aquabacterium commune</name>
    <dbReference type="NCBI Taxonomy" id="70586"/>
    <lineage>
        <taxon>Bacteria</taxon>
        <taxon>Pseudomonadati</taxon>
        <taxon>Pseudomonadota</taxon>
        <taxon>Betaproteobacteria</taxon>
        <taxon>Burkholderiales</taxon>
        <taxon>Aquabacterium</taxon>
    </lineage>
</organism>
<dbReference type="Pfam" id="PF11390">
    <property type="entry name" value="FdsD"/>
    <property type="match status" value="1"/>
</dbReference>